<dbReference type="EMBL" id="BAFO02000008">
    <property type="protein sequence ID" value="GAD82146.1"/>
    <property type="molecule type" value="Genomic_DNA"/>
</dbReference>
<dbReference type="Gene3D" id="2.60.120.620">
    <property type="entry name" value="q2cbj1_9rhob like domain"/>
    <property type="match status" value="1"/>
</dbReference>
<evidence type="ECO:0000313" key="1">
    <source>
        <dbReference type="EMBL" id="GAD82146.1"/>
    </source>
</evidence>
<keyword evidence="2" id="KW-1185">Reference proteome</keyword>
<name>U5E753_NOCAS</name>
<dbReference type="GO" id="GO:0005506">
    <property type="term" value="F:iron ion binding"/>
    <property type="evidence" value="ECO:0007669"/>
    <property type="project" value="UniProtKB-ARBA"/>
</dbReference>
<gene>
    <name evidence="1" type="ORF">NCAST_08_00170</name>
</gene>
<dbReference type="InterPro" id="IPR008775">
    <property type="entry name" value="Phytyl_CoA_dOase-like"/>
</dbReference>
<accession>U5E753</accession>
<proteinExistence type="predicted"/>
<dbReference type="RefSeq" id="WP_019050615.1">
    <property type="nucleotide sequence ID" value="NZ_BAFO02000008.1"/>
</dbReference>
<evidence type="ECO:0000313" key="2">
    <source>
        <dbReference type="Proteomes" id="UP000017048"/>
    </source>
</evidence>
<keyword evidence="1" id="KW-0560">Oxidoreductase</keyword>
<reference evidence="1 2" key="1">
    <citation type="journal article" date="2014" name="BMC Genomics">
        <title>Genome based analysis of type-I polyketide synthase and nonribosomal peptide synthetase gene clusters in seven strains of five representative Nocardia species.</title>
        <authorList>
            <person name="Komaki H."/>
            <person name="Ichikawa N."/>
            <person name="Hosoyama A."/>
            <person name="Takahashi-Nakaguchi A."/>
            <person name="Matsuzawa T."/>
            <person name="Suzuki K."/>
            <person name="Fujita N."/>
            <person name="Gonoi T."/>
        </authorList>
    </citation>
    <scope>NUCLEOTIDE SEQUENCE [LARGE SCALE GENOMIC DNA]</scope>
    <source>
        <strain evidence="1 2">NBRC 15531</strain>
    </source>
</reference>
<comment type="caution">
    <text evidence="1">The sequence shown here is derived from an EMBL/GenBank/DDBJ whole genome shotgun (WGS) entry which is preliminary data.</text>
</comment>
<sequence length="306" mass="34454">MFELSSAEEKLLPTDSDVEFYQEHGWFVTPRLFTDDEVDAASAALAMHQNGERDRKLPVALDEMDDWTVGSAHQVRFNDHVALTSDRLGSFMLQPIIGAIAARLARSDQMRLWLSSLIYKPPHTEVTLEWHADRVHWHSCTSTNMLSAWIALQDCDESMGPVVMIDGSHRWPDTEQIRAVRNNDTFFCGPDPAKADSMLEHTGMPVRRVPLLLRKGQVSFHSCMTIHGSGSNRSDRARVGLIVHMQDGANRYQRVYDETGKLRTHVNDQLCGKLANGDVDYSDPEICPVLWETPEPSAPTTGDLRT</sequence>
<dbReference type="GeneID" id="91516957"/>
<dbReference type="OrthoDB" id="9814777at2"/>
<keyword evidence="1" id="KW-0223">Dioxygenase</keyword>
<dbReference type="SUPFAM" id="SSF51197">
    <property type="entry name" value="Clavaminate synthase-like"/>
    <property type="match status" value="1"/>
</dbReference>
<dbReference type="Proteomes" id="UP000017048">
    <property type="component" value="Unassembled WGS sequence"/>
</dbReference>
<dbReference type="PANTHER" id="PTHR20883">
    <property type="entry name" value="PHYTANOYL-COA DIOXYGENASE DOMAIN CONTAINING 1"/>
    <property type="match status" value="1"/>
</dbReference>
<dbReference type="Pfam" id="PF05721">
    <property type="entry name" value="PhyH"/>
    <property type="match status" value="1"/>
</dbReference>
<dbReference type="PANTHER" id="PTHR20883:SF48">
    <property type="entry name" value="ECTOINE DIOXYGENASE"/>
    <property type="match status" value="1"/>
</dbReference>
<dbReference type="STRING" id="1824.SAMN05444423_105356"/>
<protein>
    <submittedName>
        <fullName evidence="1">Dioxygenase</fullName>
    </submittedName>
</protein>
<organism evidence="1 2">
    <name type="scientific">Nocardia asteroides NBRC 15531</name>
    <dbReference type="NCBI Taxonomy" id="1110697"/>
    <lineage>
        <taxon>Bacteria</taxon>
        <taxon>Bacillati</taxon>
        <taxon>Actinomycetota</taxon>
        <taxon>Actinomycetes</taxon>
        <taxon>Mycobacteriales</taxon>
        <taxon>Nocardiaceae</taxon>
        <taxon>Nocardia</taxon>
    </lineage>
</organism>
<dbReference type="AlphaFoldDB" id="U5E753"/>
<dbReference type="eggNOG" id="COG5285">
    <property type="taxonomic scope" value="Bacteria"/>
</dbReference>
<dbReference type="GO" id="GO:0016706">
    <property type="term" value="F:2-oxoglutarate-dependent dioxygenase activity"/>
    <property type="evidence" value="ECO:0007669"/>
    <property type="project" value="UniProtKB-ARBA"/>
</dbReference>